<keyword evidence="3" id="KW-1185">Reference proteome</keyword>
<feature type="compositionally biased region" description="Polar residues" evidence="1">
    <location>
        <begin position="206"/>
        <end position="225"/>
    </location>
</feature>
<accession>A0ABQ9H6A7</accession>
<comment type="caution">
    <text evidence="2">The sequence shown here is derived from an EMBL/GenBank/DDBJ whole genome shotgun (WGS) entry which is preliminary data.</text>
</comment>
<reference evidence="2 3" key="1">
    <citation type="submission" date="2023-02" db="EMBL/GenBank/DDBJ databases">
        <title>LHISI_Scaffold_Assembly.</title>
        <authorList>
            <person name="Stuart O.P."/>
            <person name="Cleave R."/>
            <person name="Magrath M.J.L."/>
            <person name="Mikheyev A.S."/>
        </authorList>
    </citation>
    <scope>NUCLEOTIDE SEQUENCE [LARGE SCALE GENOMIC DNA]</scope>
    <source>
        <strain evidence="2">Daus_M_001</strain>
        <tissue evidence="2">Leg muscle</tissue>
    </source>
</reference>
<evidence type="ECO:0000256" key="1">
    <source>
        <dbReference type="SAM" id="MobiDB-lite"/>
    </source>
</evidence>
<evidence type="ECO:0000313" key="2">
    <source>
        <dbReference type="EMBL" id="KAJ8879827.1"/>
    </source>
</evidence>
<proteinExistence type="predicted"/>
<evidence type="ECO:0000313" key="3">
    <source>
        <dbReference type="Proteomes" id="UP001159363"/>
    </source>
</evidence>
<gene>
    <name evidence="2" type="ORF">PR048_020435</name>
</gene>
<protein>
    <submittedName>
        <fullName evidence="2">Uncharacterized protein</fullName>
    </submittedName>
</protein>
<name>A0ABQ9H6A7_9NEOP</name>
<feature type="region of interest" description="Disordered" evidence="1">
    <location>
        <begin position="206"/>
        <end position="266"/>
    </location>
</feature>
<dbReference type="Proteomes" id="UP001159363">
    <property type="component" value="Chromosome 6"/>
</dbReference>
<feature type="region of interest" description="Disordered" evidence="1">
    <location>
        <begin position="42"/>
        <end position="77"/>
    </location>
</feature>
<dbReference type="EMBL" id="JARBHB010000007">
    <property type="protein sequence ID" value="KAJ8879827.1"/>
    <property type="molecule type" value="Genomic_DNA"/>
</dbReference>
<feature type="compositionally biased region" description="Low complexity" evidence="1">
    <location>
        <begin position="42"/>
        <end position="52"/>
    </location>
</feature>
<sequence>MDYTWSFSLRLRRRSTGNMKDDTATLQVESGGVGTQQLQELRQPEQQGGRMEAAARRGADVDQGPPPPPGSVADLGGSKQTVVCTHTKGSKDVHHITSAEKSEAISVIACCNAEDNFLPPYSIFKGKRKKPEFDDGMPPDSSVRMNKISGYPHNPVPLDRSFLKPLKTFWQQDVSVFSSGVAVEISATLSDNGQAHRPTASIRASYTSAPVNETPNPANDVSTRSLGEDGSKSSFQEITPVPVIRMPKPTGLKKEKQTAVVLNTPQ</sequence>
<organism evidence="2 3">
    <name type="scientific">Dryococelus australis</name>
    <dbReference type="NCBI Taxonomy" id="614101"/>
    <lineage>
        <taxon>Eukaryota</taxon>
        <taxon>Metazoa</taxon>
        <taxon>Ecdysozoa</taxon>
        <taxon>Arthropoda</taxon>
        <taxon>Hexapoda</taxon>
        <taxon>Insecta</taxon>
        <taxon>Pterygota</taxon>
        <taxon>Neoptera</taxon>
        <taxon>Polyneoptera</taxon>
        <taxon>Phasmatodea</taxon>
        <taxon>Verophasmatodea</taxon>
        <taxon>Anareolatae</taxon>
        <taxon>Phasmatidae</taxon>
        <taxon>Eurycanthinae</taxon>
        <taxon>Dryococelus</taxon>
    </lineage>
</organism>